<keyword evidence="13" id="KW-1185">Reference proteome</keyword>
<evidence type="ECO:0000313" key="12">
    <source>
        <dbReference type="EMBL" id="EMD82581.1"/>
    </source>
</evidence>
<dbReference type="PANTHER" id="PTHR12147">
    <property type="entry name" value="METALLOPEPTIDASE M28 FAMILY MEMBER"/>
    <property type="match status" value="1"/>
</dbReference>
<dbReference type="Gene3D" id="3.40.630.10">
    <property type="entry name" value="Zn peptidases"/>
    <property type="match status" value="1"/>
</dbReference>
<dbReference type="Proteomes" id="UP000011717">
    <property type="component" value="Unassembled WGS sequence"/>
</dbReference>
<comment type="subcellular location">
    <subcellularLocation>
        <location evidence="2">Vacuole membrane</location>
        <topology evidence="2">Multi-pass membrane protein</topology>
    </subcellularLocation>
</comment>
<dbReference type="InterPro" id="IPR045175">
    <property type="entry name" value="M28_fam"/>
</dbReference>
<protein>
    <recommendedName>
        <fullName evidence="4">Vacuolar membrane protease</fullName>
    </recommendedName>
    <alternativeName>
        <fullName evidence="9">FXNA-related family protease 1</fullName>
    </alternativeName>
</protein>
<evidence type="ECO:0000256" key="1">
    <source>
        <dbReference type="ARBA" id="ARBA00003273"/>
    </source>
</evidence>
<evidence type="ECO:0000256" key="9">
    <source>
        <dbReference type="ARBA" id="ARBA00031512"/>
    </source>
</evidence>
<keyword evidence="5" id="KW-0926">Vacuole</keyword>
<sequence length="571" mass="58922">MRHWWALAAAIVGAAILAVIGTTPPPAAGVDAPAATFSADRAMVDVRAAGSMPHPTGSAELARVREHLVRRLADMGMSVSLRRGSLGEAGAKRLKEWSGEEAAAPEVVNIVATLSGADPEKPAILLMAHYDTVWGSPGAADDGAGVAAILEVVRAIAAGPRPPRDLMVLLTDAEELSLGGSQAFFQSDPLRTRVGAIINMEARGGGGRTTMFETSPDNGAAMTLFEEAVQRPAASSLSVYVYKRLPNDTDLSSARGGGYTAYNFAFIGRPNLYHSPLATPDALDRGSLQDMGAQVLDLTRALLHADALPERAPDRVFFDVFGLGLISYAPALGWVFVAAAALLLAASVGGRLDPPALLRGVLAIFALGLLTAIALQLGNLLSGADGTTNYYDRLAALPRLEVQAALIALSSFLIVPGPRRLAGSVGRGAGVGAALPLLLLGTAMQAAAPTAAYILVLPMLLAGIASAARRWAGGWTGQAIGAGAAALGCGYMLQFAHQLFQSVGADMPYVLALPLVIGAVLLWPLMPLTPLVRRRASLIIAATLGLAAASLALWVRLDPIAPSAAVYSLGA</sequence>
<comment type="caution">
    <text evidence="12">The sequence shown here is derived from an EMBL/GenBank/DDBJ whole genome shotgun (WGS) entry which is preliminary data.</text>
</comment>
<feature type="transmembrane region" description="Helical" evidence="10">
    <location>
        <begin position="538"/>
        <end position="557"/>
    </location>
</feature>
<dbReference type="GO" id="GO:0006508">
    <property type="term" value="P:proteolysis"/>
    <property type="evidence" value="ECO:0007669"/>
    <property type="project" value="InterPro"/>
</dbReference>
<dbReference type="PANTHER" id="PTHR12147:SF58">
    <property type="entry name" value="VACUOLAR MEMBRANE PROTEASE"/>
    <property type="match status" value="1"/>
</dbReference>
<dbReference type="PATRIC" id="fig|1234595.3.peg.1969"/>
<evidence type="ECO:0000256" key="6">
    <source>
        <dbReference type="ARBA" id="ARBA00022801"/>
    </source>
</evidence>
<dbReference type="InterPro" id="IPR007484">
    <property type="entry name" value="Peptidase_M28"/>
</dbReference>
<comment type="similarity">
    <text evidence="3">Belongs to the peptidase M28 family.</text>
</comment>
<dbReference type="OrthoDB" id="9778250at2"/>
<evidence type="ECO:0000259" key="11">
    <source>
        <dbReference type="Pfam" id="PF04389"/>
    </source>
</evidence>
<keyword evidence="10" id="KW-0472">Membrane</keyword>
<dbReference type="InterPro" id="IPR001261">
    <property type="entry name" value="ArgE/DapE_CS"/>
</dbReference>
<gene>
    <name evidence="12" type="ORF">C725_1968</name>
</gene>
<keyword evidence="8" id="KW-0325">Glycoprotein</keyword>
<dbReference type="PROSITE" id="PS00758">
    <property type="entry name" value="ARGE_DAPE_CPG2_1"/>
    <property type="match status" value="1"/>
</dbReference>
<accession>M2TLK5</accession>
<evidence type="ECO:0000256" key="7">
    <source>
        <dbReference type="ARBA" id="ARBA00022989"/>
    </source>
</evidence>
<dbReference type="AlphaFoldDB" id="M2TLK5"/>
<comment type="function">
    <text evidence="1">May be involved in vacuolar sorting and osmoregulation.</text>
</comment>
<feature type="transmembrane region" description="Helical" evidence="10">
    <location>
        <begin position="356"/>
        <end position="377"/>
    </location>
</feature>
<feature type="transmembrane region" description="Helical" evidence="10">
    <location>
        <begin position="507"/>
        <end position="526"/>
    </location>
</feature>
<reference evidence="12 13" key="1">
    <citation type="journal article" date="2013" name="Genome Announc.">
        <title>Draft Genome Sequence of Strain JLT2015T, Belonging to the Family Sphingomonadaceae of the Alphaproteobacteria.</title>
        <authorList>
            <person name="Tang K."/>
            <person name="Liu K."/>
            <person name="Li S."/>
            <person name="Jiao N."/>
        </authorList>
    </citation>
    <scope>NUCLEOTIDE SEQUENCE [LARGE SCALE GENOMIC DNA]</scope>
    <source>
        <strain evidence="12 13">JLT2015</strain>
    </source>
</reference>
<feature type="domain" description="Peptidase M28" evidence="11">
    <location>
        <begin position="109"/>
        <end position="298"/>
    </location>
</feature>
<feature type="transmembrane region" description="Helical" evidence="10">
    <location>
        <begin position="475"/>
        <end position="495"/>
    </location>
</feature>
<evidence type="ECO:0000256" key="4">
    <source>
        <dbReference type="ARBA" id="ARBA00017435"/>
    </source>
</evidence>
<feature type="transmembrane region" description="Helical" evidence="10">
    <location>
        <begin position="320"/>
        <end position="344"/>
    </location>
</feature>
<evidence type="ECO:0000256" key="2">
    <source>
        <dbReference type="ARBA" id="ARBA00004128"/>
    </source>
</evidence>
<dbReference type="GO" id="GO:0005774">
    <property type="term" value="C:vacuolar membrane"/>
    <property type="evidence" value="ECO:0007669"/>
    <property type="project" value="UniProtKB-SubCell"/>
</dbReference>
<feature type="transmembrane region" description="Helical" evidence="10">
    <location>
        <begin position="450"/>
        <end position="468"/>
    </location>
</feature>
<name>M2TLK5_9SPHN</name>
<dbReference type="GO" id="GO:0008235">
    <property type="term" value="F:metalloexopeptidase activity"/>
    <property type="evidence" value="ECO:0007669"/>
    <property type="project" value="InterPro"/>
</dbReference>
<dbReference type="SUPFAM" id="SSF53187">
    <property type="entry name" value="Zn-dependent exopeptidases"/>
    <property type="match status" value="1"/>
</dbReference>
<evidence type="ECO:0000256" key="10">
    <source>
        <dbReference type="SAM" id="Phobius"/>
    </source>
</evidence>
<evidence type="ECO:0000256" key="8">
    <source>
        <dbReference type="ARBA" id="ARBA00023180"/>
    </source>
</evidence>
<evidence type="ECO:0000313" key="13">
    <source>
        <dbReference type="Proteomes" id="UP000011717"/>
    </source>
</evidence>
<organism evidence="12 13">
    <name type="scientific">Pacificimonas flava</name>
    <dbReference type="NCBI Taxonomy" id="1234595"/>
    <lineage>
        <taxon>Bacteria</taxon>
        <taxon>Pseudomonadati</taxon>
        <taxon>Pseudomonadota</taxon>
        <taxon>Alphaproteobacteria</taxon>
        <taxon>Sphingomonadales</taxon>
        <taxon>Sphingosinicellaceae</taxon>
        <taxon>Pacificimonas</taxon>
    </lineage>
</organism>
<keyword evidence="6" id="KW-0378">Hydrolase</keyword>
<dbReference type="RefSeq" id="WP_008602402.1">
    <property type="nucleotide sequence ID" value="NZ_AMRV01000006.1"/>
</dbReference>
<dbReference type="Pfam" id="PF04389">
    <property type="entry name" value="Peptidase_M28"/>
    <property type="match status" value="1"/>
</dbReference>
<proteinExistence type="inferred from homology"/>
<keyword evidence="10" id="KW-0812">Transmembrane</keyword>
<evidence type="ECO:0000256" key="5">
    <source>
        <dbReference type="ARBA" id="ARBA00022554"/>
    </source>
</evidence>
<keyword evidence="7 10" id="KW-1133">Transmembrane helix</keyword>
<dbReference type="EMBL" id="AMRV01000006">
    <property type="protein sequence ID" value="EMD82581.1"/>
    <property type="molecule type" value="Genomic_DNA"/>
</dbReference>
<evidence type="ECO:0000256" key="3">
    <source>
        <dbReference type="ARBA" id="ARBA00010918"/>
    </source>
</evidence>